<name>A0AAD7HNY1_9AGAR</name>
<comment type="caution">
    <text evidence="2">The sequence shown here is derived from an EMBL/GenBank/DDBJ whole genome shotgun (WGS) entry which is preliminary data.</text>
</comment>
<organism evidence="2 3">
    <name type="scientific">Mycena metata</name>
    <dbReference type="NCBI Taxonomy" id="1033252"/>
    <lineage>
        <taxon>Eukaryota</taxon>
        <taxon>Fungi</taxon>
        <taxon>Dikarya</taxon>
        <taxon>Basidiomycota</taxon>
        <taxon>Agaricomycotina</taxon>
        <taxon>Agaricomycetes</taxon>
        <taxon>Agaricomycetidae</taxon>
        <taxon>Agaricales</taxon>
        <taxon>Marasmiineae</taxon>
        <taxon>Mycenaceae</taxon>
        <taxon>Mycena</taxon>
    </lineage>
</organism>
<protein>
    <submittedName>
        <fullName evidence="2">Uncharacterized protein</fullName>
    </submittedName>
</protein>
<feature type="region of interest" description="Disordered" evidence="1">
    <location>
        <begin position="96"/>
        <end position="218"/>
    </location>
</feature>
<dbReference type="EMBL" id="JARKIB010000204">
    <property type="protein sequence ID" value="KAJ7724199.1"/>
    <property type="molecule type" value="Genomic_DNA"/>
</dbReference>
<feature type="region of interest" description="Disordered" evidence="1">
    <location>
        <begin position="56"/>
        <end position="77"/>
    </location>
</feature>
<sequence length="338" mass="37582">MGRTPLDAETKAANRRATLQRYAQRNRETLREAARARMQRYKPLLSWLSRRLDMTAGSVRAQEKSTEESVLESRSRARAWAAQYRESHRDEIRAANAARQGSVHDAKKKNAASPKKAKKKTTAPSAKRTTTAPSAKRTTKPKKAIHSPPPRPAPANAGYLIPFTDPSFLHNKHKGPVPRAPRPRQRAPSPPQIIPPGLRPPRPSKRAPAPPQITPPANTGYLIPFTDPSFLHNKTPAPRTPRSRTATSTPIATHNPARETDVGPRFAWPGRLLPYDANAVVTANQKRCRALRRCGLEEDNGEDSDADLPPGMCGCENPTCRRLHKNESKKRREWKGLA</sequence>
<proteinExistence type="predicted"/>
<feature type="region of interest" description="Disordered" evidence="1">
    <location>
        <begin position="233"/>
        <end position="263"/>
    </location>
</feature>
<gene>
    <name evidence="2" type="ORF">B0H16DRAFT_1472470</name>
</gene>
<keyword evidence="3" id="KW-1185">Reference proteome</keyword>
<evidence type="ECO:0000313" key="3">
    <source>
        <dbReference type="Proteomes" id="UP001215598"/>
    </source>
</evidence>
<feature type="compositionally biased region" description="Basic and acidic residues" evidence="1">
    <location>
        <begin position="1"/>
        <end position="12"/>
    </location>
</feature>
<feature type="region of interest" description="Disordered" evidence="1">
    <location>
        <begin position="1"/>
        <end position="30"/>
    </location>
</feature>
<feature type="compositionally biased region" description="Pro residues" evidence="1">
    <location>
        <begin position="188"/>
        <end position="201"/>
    </location>
</feature>
<dbReference type="AlphaFoldDB" id="A0AAD7HNY1"/>
<feature type="compositionally biased region" description="Basic and acidic residues" evidence="1">
    <location>
        <begin position="61"/>
        <end position="75"/>
    </location>
</feature>
<feature type="compositionally biased region" description="Basic residues" evidence="1">
    <location>
        <begin position="106"/>
        <end position="121"/>
    </location>
</feature>
<feature type="compositionally biased region" description="Low complexity" evidence="1">
    <location>
        <begin position="122"/>
        <end position="136"/>
    </location>
</feature>
<evidence type="ECO:0000313" key="2">
    <source>
        <dbReference type="EMBL" id="KAJ7724199.1"/>
    </source>
</evidence>
<evidence type="ECO:0000256" key="1">
    <source>
        <dbReference type="SAM" id="MobiDB-lite"/>
    </source>
</evidence>
<accession>A0AAD7HNY1</accession>
<dbReference type="Proteomes" id="UP001215598">
    <property type="component" value="Unassembled WGS sequence"/>
</dbReference>
<reference evidence="2" key="1">
    <citation type="submission" date="2023-03" db="EMBL/GenBank/DDBJ databases">
        <title>Massive genome expansion in bonnet fungi (Mycena s.s.) driven by repeated elements and novel gene families across ecological guilds.</title>
        <authorList>
            <consortium name="Lawrence Berkeley National Laboratory"/>
            <person name="Harder C.B."/>
            <person name="Miyauchi S."/>
            <person name="Viragh M."/>
            <person name="Kuo A."/>
            <person name="Thoen E."/>
            <person name="Andreopoulos B."/>
            <person name="Lu D."/>
            <person name="Skrede I."/>
            <person name="Drula E."/>
            <person name="Henrissat B."/>
            <person name="Morin E."/>
            <person name="Kohler A."/>
            <person name="Barry K."/>
            <person name="LaButti K."/>
            <person name="Morin E."/>
            <person name="Salamov A."/>
            <person name="Lipzen A."/>
            <person name="Mereny Z."/>
            <person name="Hegedus B."/>
            <person name="Baldrian P."/>
            <person name="Stursova M."/>
            <person name="Weitz H."/>
            <person name="Taylor A."/>
            <person name="Grigoriev I.V."/>
            <person name="Nagy L.G."/>
            <person name="Martin F."/>
            <person name="Kauserud H."/>
        </authorList>
    </citation>
    <scope>NUCLEOTIDE SEQUENCE</scope>
    <source>
        <strain evidence="2">CBHHK182m</strain>
    </source>
</reference>
<feature type="compositionally biased region" description="Basic residues" evidence="1">
    <location>
        <begin position="170"/>
        <end position="185"/>
    </location>
</feature>